<dbReference type="Proteomes" id="UP000607653">
    <property type="component" value="Unassembled WGS sequence"/>
</dbReference>
<comment type="caution">
    <text evidence="1">The sequence shown here is derived from an EMBL/GenBank/DDBJ whole genome shotgun (WGS) entry which is preliminary data.</text>
</comment>
<keyword evidence="2" id="KW-1185">Reference proteome</keyword>
<evidence type="ECO:0000313" key="2">
    <source>
        <dbReference type="Proteomes" id="UP000607653"/>
    </source>
</evidence>
<name>A0A822XM59_NELNU</name>
<organism evidence="1 2">
    <name type="scientific">Nelumbo nucifera</name>
    <name type="common">Sacred lotus</name>
    <dbReference type="NCBI Taxonomy" id="4432"/>
    <lineage>
        <taxon>Eukaryota</taxon>
        <taxon>Viridiplantae</taxon>
        <taxon>Streptophyta</taxon>
        <taxon>Embryophyta</taxon>
        <taxon>Tracheophyta</taxon>
        <taxon>Spermatophyta</taxon>
        <taxon>Magnoliopsida</taxon>
        <taxon>Proteales</taxon>
        <taxon>Nelumbonaceae</taxon>
        <taxon>Nelumbo</taxon>
    </lineage>
</organism>
<proteinExistence type="predicted"/>
<protein>
    <submittedName>
        <fullName evidence="1">Uncharacterized protein</fullName>
    </submittedName>
</protein>
<dbReference type="EMBL" id="DUZY01000001">
    <property type="protein sequence ID" value="DAD21440.1"/>
    <property type="molecule type" value="Genomic_DNA"/>
</dbReference>
<accession>A0A822XM59</accession>
<evidence type="ECO:0000313" key="1">
    <source>
        <dbReference type="EMBL" id="DAD21440.1"/>
    </source>
</evidence>
<sequence length="83" mass="9134">MSTLTVPKLAGSADLLLLERTEVVVACCPEISSSQMNTDFLSPSQRTLRFSHNRSLSPYQQSCPEISVESHNTDSPLQYISCS</sequence>
<dbReference type="AlphaFoldDB" id="A0A822XM59"/>
<reference evidence="1 2" key="1">
    <citation type="journal article" date="2020" name="Mol. Biol. Evol.">
        <title>Distinct Expression and Methylation Patterns for Genes with Different Fates following a Single Whole-Genome Duplication in Flowering Plants.</title>
        <authorList>
            <person name="Shi T."/>
            <person name="Rahmani R.S."/>
            <person name="Gugger P.F."/>
            <person name="Wang M."/>
            <person name="Li H."/>
            <person name="Zhang Y."/>
            <person name="Li Z."/>
            <person name="Wang Q."/>
            <person name="Van de Peer Y."/>
            <person name="Marchal K."/>
            <person name="Chen J."/>
        </authorList>
    </citation>
    <scope>NUCLEOTIDE SEQUENCE [LARGE SCALE GENOMIC DNA]</scope>
    <source>
        <tissue evidence="1">Leaf</tissue>
    </source>
</reference>
<gene>
    <name evidence="1" type="ORF">HUJ06_022903</name>
</gene>